<proteinExistence type="predicted"/>
<dbReference type="Pfam" id="PF09826">
    <property type="entry name" value="Beta_propel"/>
    <property type="match status" value="1"/>
</dbReference>
<keyword evidence="3" id="KW-1185">Reference proteome</keyword>
<sequence>MNTNNVQFPKTKMSALVIAIGVMLSGCGGSGDGDVTATPQQPVQPDPQTKPPEVKAPKGFAGELVKAGEEKVSQYLKNGVYAATLGLGQPRFEITATPEAALGDAGSVSSTNTQEAGVDEADRIEYDGNFLYVATSSSWSEQGREPAKVKVMARKADYSLAEVSSLTLQNEQLEIEGLYLHKDRLAVMAASFPIYPLAAIGIEPWAPGKAAVSMGVFDVTTPSSSQDVMQMDIDGWLLGSRRIDNQLYVATSYVPAIDDIKPFPETDEEKIAAYEAIRSVSDDALMPTMTVNGVTSPMNAVSDCYIPANADEQDGYGQLLTITRINMSQPDDRESICLSIQASMLYMSAENVYLASDVEGSTAFHKIALNGLTYEASGMVKGQLGWRGAPNLRVDEEQGMLRVVSTDYQGDTPSHRLTVLQQNGTTLDDVAVLPNAQQPEAIGKPGEDVYAVRFMNDKAYIVTFEQIDPLYVIDLSVPDQPFVAGSLEIPGFSSYLHPMENGLLLGVGQEVEIPSSGNLATNGDPDDVSNDDDTTVTDDVVILPVRTGVKMSLFDVRDPQNPKELTSIVKENTYTPVEFDYKALTFTNTNGQYRFAIPLEAWHVPTENPDGRALSSDTDIARSSLFMNTRNSLLLLEVNSATKDPVLAEVDELVAPQSESGYYFGGSDRSVIHGDHVYYVRGPDVWHAMWQSDNKLDGPY</sequence>
<dbReference type="InterPro" id="IPR019198">
    <property type="entry name" value="Beta_propeller_containing"/>
</dbReference>
<organism evidence="2 3">
    <name type="scientific">Fluctibacter corallii</name>
    <dbReference type="NCBI Taxonomy" id="2984329"/>
    <lineage>
        <taxon>Bacteria</taxon>
        <taxon>Pseudomonadati</taxon>
        <taxon>Pseudomonadota</taxon>
        <taxon>Gammaproteobacteria</taxon>
        <taxon>Alteromonadales</taxon>
        <taxon>Alteromonadaceae</taxon>
        <taxon>Fluctibacter</taxon>
    </lineage>
</organism>
<evidence type="ECO:0000313" key="3">
    <source>
        <dbReference type="Proteomes" id="UP001652504"/>
    </source>
</evidence>
<comment type="caution">
    <text evidence="2">The sequence shown here is derived from an EMBL/GenBank/DDBJ whole genome shotgun (WGS) entry which is preliminary data.</text>
</comment>
<gene>
    <name evidence="2" type="ORF">OE749_08755</name>
</gene>
<feature type="compositionally biased region" description="Acidic residues" evidence="1">
    <location>
        <begin position="524"/>
        <end position="534"/>
    </location>
</feature>
<accession>A0ABT3A7X5</accession>
<evidence type="ECO:0000313" key="2">
    <source>
        <dbReference type="EMBL" id="MCV2884785.1"/>
    </source>
</evidence>
<name>A0ABT3A7X5_9ALTE</name>
<dbReference type="Proteomes" id="UP001652504">
    <property type="component" value="Unassembled WGS sequence"/>
</dbReference>
<protein>
    <submittedName>
        <fullName evidence="2">Beta-propeller domain-containing protein</fullName>
    </submittedName>
</protein>
<feature type="region of interest" description="Disordered" evidence="1">
    <location>
        <begin position="31"/>
        <end position="56"/>
    </location>
</feature>
<evidence type="ECO:0000256" key="1">
    <source>
        <dbReference type="SAM" id="MobiDB-lite"/>
    </source>
</evidence>
<dbReference type="EMBL" id="JAOWKX010000004">
    <property type="protein sequence ID" value="MCV2884785.1"/>
    <property type="molecule type" value="Genomic_DNA"/>
</dbReference>
<reference evidence="2 3" key="1">
    <citation type="submission" date="2022-10" db="EMBL/GenBank/DDBJ databases">
        <title>Aestuariibacter sp. AA17 isolated from Montipora capitata coral fragment.</title>
        <authorList>
            <person name="Emsley S.A."/>
            <person name="Pfannmuller K.M."/>
            <person name="Loughran R.M."/>
            <person name="Shlafstein M."/>
            <person name="Papke E."/>
            <person name="Saw J.H."/>
            <person name="Ushijima B."/>
            <person name="Videau P."/>
        </authorList>
    </citation>
    <scope>NUCLEOTIDE SEQUENCE [LARGE SCALE GENOMIC DNA]</scope>
    <source>
        <strain evidence="2 3">AA17</strain>
    </source>
</reference>
<dbReference type="RefSeq" id="WP_263712069.1">
    <property type="nucleotide sequence ID" value="NZ_JAOWKX010000004.1"/>
</dbReference>
<feature type="region of interest" description="Disordered" evidence="1">
    <location>
        <begin position="515"/>
        <end position="534"/>
    </location>
</feature>